<keyword evidence="8" id="KW-0406">Ion transport</keyword>
<keyword evidence="6" id="KW-0375">Hydrogen ion transport</keyword>
<feature type="transmembrane region" description="Helical" evidence="12">
    <location>
        <begin position="101"/>
        <end position="122"/>
    </location>
</feature>
<proteinExistence type="inferred from homology"/>
<dbReference type="InterPro" id="IPR045083">
    <property type="entry name" value="ATP_synth_F0_asu_bact/mt"/>
</dbReference>
<keyword evidence="10" id="KW-0066">ATP synthesis</keyword>
<dbReference type="InterPro" id="IPR023011">
    <property type="entry name" value="ATP_synth_F0_asu_AS"/>
</dbReference>
<evidence type="ECO:0000256" key="5">
    <source>
        <dbReference type="ARBA" id="ARBA00022692"/>
    </source>
</evidence>
<keyword evidence="13" id="KW-0496">Mitochondrion</keyword>
<evidence type="ECO:0000256" key="9">
    <source>
        <dbReference type="ARBA" id="ARBA00023136"/>
    </source>
</evidence>
<organism evidence="13">
    <name type="scientific">Prionospio multibranchiata</name>
    <dbReference type="NCBI Taxonomy" id="3050093"/>
    <lineage>
        <taxon>Eukaryota</taxon>
        <taxon>Metazoa</taxon>
        <taxon>Spiralia</taxon>
        <taxon>Lophotrochozoa</taxon>
        <taxon>Annelida</taxon>
        <taxon>Polychaeta</taxon>
        <taxon>Sedentaria</taxon>
        <taxon>Canalipalpata</taxon>
        <taxon>Spionida</taxon>
        <taxon>Spionidae</taxon>
        <taxon>Prionospio</taxon>
    </lineage>
</organism>
<dbReference type="InterPro" id="IPR000568">
    <property type="entry name" value="ATP_synth_F0_asu"/>
</dbReference>
<dbReference type="CDD" id="cd00310">
    <property type="entry name" value="ATP-synt_Fo_a_6"/>
    <property type="match status" value="1"/>
</dbReference>
<evidence type="ECO:0000256" key="1">
    <source>
        <dbReference type="ARBA" id="ARBA00004141"/>
    </source>
</evidence>
<keyword evidence="7 12" id="KW-1133">Transmembrane helix</keyword>
<dbReference type="SUPFAM" id="SSF81336">
    <property type="entry name" value="F1F0 ATP synthase subunit A"/>
    <property type="match status" value="1"/>
</dbReference>
<dbReference type="PRINTS" id="PR00123">
    <property type="entry name" value="ATPASEA"/>
</dbReference>
<comment type="similarity">
    <text evidence="2">Belongs to the ATPase A chain family.</text>
</comment>
<keyword evidence="3" id="KW-0813">Transport</keyword>
<evidence type="ECO:0000256" key="7">
    <source>
        <dbReference type="ARBA" id="ARBA00022989"/>
    </source>
</evidence>
<feature type="transmembrane region" description="Helical" evidence="12">
    <location>
        <begin position="70"/>
        <end position="95"/>
    </location>
</feature>
<gene>
    <name evidence="13" type="primary">atp6</name>
</gene>
<evidence type="ECO:0000256" key="8">
    <source>
        <dbReference type="ARBA" id="ARBA00023065"/>
    </source>
</evidence>
<dbReference type="AlphaFoldDB" id="A0AAU6QGX2"/>
<evidence type="ECO:0000256" key="2">
    <source>
        <dbReference type="ARBA" id="ARBA00006810"/>
    </source>
</evidence>
<sequence length="232" mass="25450">MVDIFSSFDPATSTLFGFSPMLFWAMNVITVLIIAPIFWISPSSLFWLLTAPMTIMSQQASRTNLTHLKGLETILVALFIFIIATNFMGIAPYVFSASSHLVFTFAFGLPLWLSLILSSAIYSPSSTLAALLPGGAPSWLNPFLILIETVSTAVRPITLSVRLAANMSAGHIVLTLIGVYFVYSSLSSSFFLTIILFFIQMGYTIFEMGICMIQAYIFCLLTSLYSDDHASA</sequence>
<geneLocation type="mitochondrion" evidence="13"/>
<reference evidence="13" key="1">
    <citation type="submission" date="2023-11" db="EMBL/GenBank/DDBJ databases">
        <title>Species delimitation and phylogenetic relationships of the Prionospio complex (Annelida, Spionidae) in the Northeast Atlantic.</title>
        <authorList>
            <person name="Hektoen M.M."/>
            <person name="Bakken T."/>
            <person name="Radashevsky V.I."/>
            <person name="Ekrem T."/>
            <person name="Dunshea G."/>
        </authorList>
    </citation>
    <scope>NUCLEOTIDE SEQUENCE</scope>
    <source>
        <strain evidence="13">VIR20592</strain>
    </source>
</reference>
<dbReference type="EMBL" id="OR935916">
    <property type="protein sequence ID" value="WZB40543.1"/>
    <property type="molecule type" value="Genomic_DNA"/>
</dbReference>
<dbReference type="GO" id="GO:0045259">
    <property type="term" value="C:proton-transporting ATP synthase complex"/>
    <property type="evidence" value="ECO:0007669"/>
    <property type="project" value="UniProtKB-KW"/>
</dbReference>
<dbReference type="GO" id="GO:0046933">
    <property type="term" value="F:proton-transporting ATP synthase activity, rotational mechanism"/>
    <property type="evidence" value="ECO:0007669"/>
    <property type="project" value="TreeGrafter"/>
</dbReference>
<evidence type="ECO:0000256" key="6">
    <source>
        <dbReference type="ARBA" id="ARBA00022781"/>
    </source>
</evidence>
<name>A0AAU6QGX2_9ANNE</name>
<dbReference type="PROSITE" id="PS00449">
    <property type="entry name" value="ATPASE_A"/>
    <property type="match status" value="1"/>
</dbReference>
<feature type="transmembrane region" description="Helical" evidence="12">
    <location>
        <begin position="22"/>
        <end position="49"/>
    </location>
</feature>
<evidence type="ECO:0000256" key="12">
    <source>
        <dbReference type="SAM" id="Phobius"/>
    </source>
</evidence>
<dbReference type="Gene3D" id="1.20.120.220">
    <property type="entry name" value="ATP synthase, F0 complex, subunit A"/>
    <property type="match status" value="1"/>
</dbReference>
<evidence type="ECO:0000256" key="11">
    <source>
        <dbReference type="RuleBase" id="RU004450"/>
    </source>
</evidence>
<dbReference type="PANTHER" id="PTHR11410:SF0">
    <property type="entry name" value="ATP SYNTHASE SUBUNIT A"/>
    <property type="match status" value="1"/>
</dbReference>
<keyword evidence="5 12" id="KW-0812">Transmembrane</keyword>
<feature type="transmembrane region" description="Helical" evidence="12">
    <location>
        <begin position="205"/>
        <end position="225"/>
    </location>
</feature>
<comment type="subcellular location">
    <subcellularLocation>
        <location evidence="1">Membrane</location>
        <topology evidence="1">Multi-pass membrane protein</topology>
    </subcellularLocation>
    <subcellularLocation>
        <location evidence="11">Mitochondrion inner membrane</location>
        <topology evidence="11">Multi-pass membrane protein</topology>
    </subcellularLocation>
</comment>
<protein>
    <recommendedName>
        <fullName evidence="11">ATP synthase subunit a</fullName>
    </recommendedName>
</protein>
<dbReference type="GO" id="GO:0005743">
    <property type="term" value="C:mitochondrial inner membrane"/>
    <property type="evidence" value="ECO:0007669"/>
    <property type="project" value="UniProtKB-SubCell"/>
</dbReference>
<evidence type="ECO:0000313" key="13">
    <source>
        <dbReference type="EMBL" id="WZB40543.1"/>
    </source>
</evidence>
<dbReference type="NCBIfam" id="TIGR01131">
    <property type="entry name" value="ATP_synt_6_or_A"/>
    <property type="match status" value="1"/>
</dbReference>
<evidence type="ECO:0000256" key="3">
    <source>
        <dbReference type="ARBA" id="ARBA00022448"/>
    </source>
</evidence>
<feature type="transmembrane region" description="Helical" evidence="12">
    <location>
        <begin position="172"/>
        <end position="199"/>
    </location>
</feature>
<accession>A0AAU6QGX2</accession>
<keyword evidence="9 12" id="KW-0472">Membrane</keyword>
<keyword evidence="4" id="KW-0138">CF(0)</keyword>
<evidence type="ECO:0000256" key="10">
    <source>
        <dbReference type="ARBA" id="ARBA00023310"/>
    </source>
</evidence>
<dbReference type="Pfam" id="PF00119">
    <property type="entry name" value="ATP-synt_A"/>
    <property type="match status" value="1"/>
</dbReference>
<dbReference type="InterPro" id="IPR035908">
    <property type="entry name" value="F0_ATP_A_sf"/>
</dbReference>
<dbReference type="PANTHER" id="PTHR11410">
    <property type="entry name" value="ATP SYNTHASE SUBUNIT A"/>
    <property type="match status" value="1"/>
</dbReference>
<evidence type="ECO:0000256" key="4">
    <source>
        <dbReference type="ARBA" id="ARBA00022547"/>
    </source>
</evidence>